<dbReference type="Proteomes" id="UP000177697">
    <property type="component" value="Unassembled WGS sequence"/>
</dbReference>
<reference evidence="1 2" key="1">
    <citation type="journal article" date="2016" name="Nat. Commun.">
        <title>Thousands of microbial genomes shed light on interconnected biogeochemical processes in an aquifer system.</title>
        <authorList>
            <person name="Anantharaman K."/>
            <person name="Brown C.T."/>
            <person name="Hug L.A."/>
            <person name="Sharon I."/>
            <person name="Castelle C.J."/>
            <person name="Probst A.J."/>
            <person name="Thomas B.C."/>
            <person name="Singh A."/>
            <person name="Wilkins M.J."/>
            <person name="Karaoz U."/>
            <person name="Brodie E.L."/>
            <person name="Williams K.H."/>
            <person name="Hubbard S.S."/>
            <person name="Banfield J.F."/>
        </authorList>
    </citation>
    <scope>NUCLEOTIDE SEQUENCE [LARGE SCALE GENOMIC DNA]</scope>
</reference>
<accession>A0A1G2V1T0</accession>
<dbReference type="EMBL" id="MHWW01000007">
    <property type="protein sequence ID" value="OHB15593.1"/>
    <property type="molecule type" value="Genomic_DNA"/>
</dbReference>
<name>A0A1G2V1T0_9BACT</name>
<dbReference type="AlphaFoldDB" id="A0A1G2V1T0"/>
<sequence>MVPNILFIAPECPRGDLTLEPWQVFVGAEIGGSEIGNREVRLEENFGGWLAKVRTIKDLQEKLSDPAGIWGIFTFGFLHEGEFNVDILPMLEDFHRRCPNIPIGCFTSEDTPKGIYRINTPDGYRLFIGHLYF</sequence>
<gene>
    <name evidence="1" type="ORF">A2431_02505</name>
</gene>
<evidence type="ECO:0000313" key="2">
    <source>
        <dbReference type="Proteomes" id="UP000177697"/>
    </source>
</evidence>
<protein>
    <submittedName>
        <fullName evidence="1">Uncharacterized protein</fullName>
    </submittedName>
</protein>
<comment type="caution">
    <text evidence="1">The sequence shown here is derived from an EMBL/GenBank/DDBJ whole genome shotgun (WGS) entry which is preliminary data.</text>
</comment>
<organism evidence="1 2">
    <name type="scientific">Candidatus Zambryskibacteria bacterium RIFOXYC1_FULL_39_10</name>
    <dbReference type="NCBI Taxonomy" id="1802779"/>
    <lineage>
        <taxon>Bacteria</taxon>
        <taxon>Candidatus Zambryskiibacteriota</taxon>
    </lineage>
</organism>
<proteinExistence type="predicted"/>
<evidence type="ECO:0000313" key="1">
    <source>
        <dbReference type="EMBL" id="OHB15593.1"/>
    </source>
</evidence>